<feature type="domain" description="ABC transporter" evidence="9">
    <location>
        <begin position="38"/>
        <end position="285"/>
    </location>
</feature>
<dbReference type="PANTHER" id="PTHR43297:SF2">
    <property type="entry name" value="DIPEPTIDE TRANSPORT ATP-BINDING PROTEIN DPPD"/>
    <property type="match status" value="1"/>
</dbReference>
<dbReference type="Pfam" id="PF00005">
    <property type="entry name" value="ABC_tran"/>
    <property type="match status" value="1"/>
</dbReference>
<evidence type="ECO:0000313" key="10">
    <source>
        <dbReference type="EMBL" id="RFU87004.1"/>
    </source>
</evidence>
<dbReference type="InterPro" id="IPR050388">
    <property type="entry name" value="ABC_Ni/Peptide_Import"/>
</dbReference>
<comment type="similarity">
    <text evidence="2">Belongs to the ABC transporter superfamily.</text>
</comment>
<evidence type="ECO:0000256" key="6">
    <source>
        <dbReference type="ARBA" id="ARBA00022840"/>
    </source>
</evidence>
<keyword evidence="4" id="KW-1003">Cell membrane</keyword>
<keyword evidence="11" id="KW-1185">Reference proteome</keyword>
<keyword evidence="7" id="KW-0472">Membrane</keyword>
<keyword evidence="3" id="KW-0813">Transport</keyword>
<feature type="region of interest" description="Disordered" evidence="8">
    <location>
        <begin position="294"/>
        <end position="313"/>
    </location>
</feature>
<proteinExistence type="inferred from homology"/>
<dbReference type="Gene3D" id="3.40.50.300">
    <property type="entry name" value="P-loop containing nucleotide triphosphate hydrolases"/>
    <property type="match status" value="1"/>
</dbReference>
<dbReference type="GO" id="GO:0016887">
    <property type="term" value="F:ATP hydrolysis activity"/>
    <property type="evidence" value="ECO:0007669"/>
    <property type="project" value="InterPro"/>
</dbReference>
<dbReference type="EMBL" id="QUAK01000049">
    <property type="protein sequence ID" value="RFU87004.1"/>
    <property type="molecule type" value="Genomic_DNA"/>
</dbReference>
<reference evidence="10 11" key="1">
    <citation type="submission" date="2018-08" db="EMBL/GenBank/DDBJ databases">
        <title>Isolation, diversity and antifungal activity of Actinobacteria from wheat.</title>
        <authorList>
            <person name="Han C."/>
        </authorList>
    </citation>
    <scope>NUCLEOTIDE SEQUENCE [LARGE SCALE GENOMIC DNA]</scope>
    <source>
        <strain evidence="10 11">NEAU-YY421</strain>
    </source>
</reference>
<evidence type="ECO:0000256" key="4">
    <source>
        <dbReference type="ARBA" id="ARBA00022475"/>
    </source>
</evidence>
<name>A0A372M7T2_9ACTN</name>
<dbReference type="AlphaFoldDB" id="A0A372M7T2"/>
<accession>A0A372M7T2</accession>
<organism evidence="10 11">
    <name type="scientific">Streptomyces triticagri</name>
    <dbReference type="NCBI Taxonomy" id="2293568"/>
    <lineage>
        <taxon>Bacteria</taxon>
        <taxon>Bacillati</taxon>
        <taxon>Actinomycetota</taxon>
        <taxon>Actinomycetes</taxon>
        <taxon>Kitasatosporales</taxon>
        <taxon>Streptomycetaceae</taxon>
        <taxon>Streptomyces</taxon>
    </lineage>
</organism>
<evidence type="ECO:0000256" key="2">
    <source>
        <dbReference type="ARBA" id="ARBA00005417"/>
    </source>
</evidence>
<dbReference type="PANTHER" id="PTHR43297">
    <property type="entry name" value="OLIGOPEPTIDE TRANSPORT ATP-BINDING PROTEIN APPD"/>
    <property type="match status" value="1"/>
</dbReference>
<dbReference type="FunFam" id="3.40.50.300:FF:000016">
    <property type="entry name" value="Oligopeptide ABC transporter ATP-binding component"/>
    <property type="match status" value="1"/>
</dbReference>
<dbReference type="RefSeq" id="WP_128555438.1">
    <property type="nucleotide sequence ID" value="NZ_QUAK01000049.1"/>
</dbReference>
<dbReference type="NCBIfam" id="TIGR01727">
    <property type="entry name" value="oligo_HPY"/>
    <property type="match status" value="1"/>
</dbReference>
<keyword evidence="5" id="KW-0547">Nucleotide-binding</keyword>
<evidence type="ECO:0000256" key="1">
    <source>
        <dbReference type="ARBA" id="ARBA00004202"/>
    </source>
</evidence>
<comment type="subcellular location">
    <subcellularLocation>
        <location evidence="1">Cell membrane</location>
        <topology evidence="1">Peripheral membrane protein</topology>
    </subcellularLocation>
</comment>
<dbReference type="GO" id="GO:0015833">
    <property type="term" value="P:peptide transport"/>
    <property type="evidence" value="ECO:0007669"/>
    <property type="project" value="InterPro"/>
</dbReference>
<dbReference type="GO" id="GO:0005886">
    <property type="term" value="C:plasma membrane"/>
    <property type="evidence" value="ECO:0007669"/>
    <property type="project" value="UniProtKB-SubCell"/>
</dbReference>
<dbReference type="Proteomes" id="UP000263094">
    <property type="component" value="Unassembled WGS sequence"/>
</dbReference>
<dbReference type="InterPro" id="IPR003593">
    <property type="entry name" value="AAA+_ATPase"/>
</dbReference>
<dbReference type="PROSITE" id="PS00211">
    <property type="entry name" value="ABC_TRANSPORTER_1"/>
    <property type="match status" value="1"/>
</dbReference>
<evidence type="ECO:0000256" key="8">
    <source>
        <dbReference type="SAM" id="MobiDB-lite"/>
    </source>
</evidence>
<gene>
    <name evidence="10" type="ORF">DY218_09235</name>
</gene>
<comment type="caution">
    <text evidence="10">The sequence shown here is derived from an EMBL/GenBank/DDBJ whole genome shotgun (WGS) entry which is preliminary data.</text>
</comment>
<dbReference type="InterPro" id="IPR003439">
    <property type="entry name" value="ABC_transporter-like_ATP-bd"/>
</dbReference>
<dbReference type="SMART" id="SM00382">
    <property type="entry name" value="AAA"/>
    <property type="match status" value="1"/>
</dbReference>
<dbReference type="SUPFAM" id="SSF52540">
    <property type="entry name" value="P-loop containing nucleoside triphosphate hydrolases"/>
    <property type="match status" value="1"/>
</dbReference>
<keyword evidence="6 10" id="KW-0067">ATP-binding</keyword>
<evidence type="ECO:0000256" key="5">
    <source>
        <dbReference type="ARBA" id="ARBA00022741"/>
    </source>
</evidence>
<feature type="region of interest" description="Disordered" evidence="8">
    <location>
        <begin position="1"/>
        <end position="28"/>
    </location>
</feature>
<dbReference type="InterPro" id="IPR017871">
    <property type="entry name" value="ABC_transporter-like_CS"/>
</dbReference>
<evidence type="ECO:0000259" key="9">
    <source>
        <dbReference type="PROSITE" id="PS50893"/>
    </source>
</evidence>
<dbReference type="Pfam" id="PF08352">
    <property type="entry name" value="oligo_HPY"/>
    <property type="match status" value="1"/>
</dbReference>
<evidence type="ECO:0000313" key="11">
    <source>
        <dbReference type="Proteomes" id="UP000263094"/>
    </source>
</evidence>
<evidence type="ECO:0000256" key="7">
    <source>
        <dbReference type="ARBA" id="ARBA00023136"/>
    </source>
</evidence>
<dbReference type="InterPro" id="IPR027417">
    <property type="entry name" value="P-loop_NTPase"/>
</dbReference>
<dbReference type="PROSITE" id="PS50893">
    <property type="entry name" value="ABC_TRANSPORTER_2"/>
    <property type="match status" value="1"/>
</dbReference>
<feature type="compositionally biased region" description="Pro residues" evidence="8">
    <location>
        <begin position="303"/>
        <end position="313"/>
    </location>
</feature>
<dbReference type="OrthoDB" id="3327300at2"/>
<evidence type="ECO:0000256" key="3">
    <source>
        <dbReference type="ARBA" id="ARBA00022448"/>
    </source>
</evidence>
<dbReference type="GO" id="GO:0005524">
    <property type="term" value="F:ATP binding"/>
    <property type="evidence" value="ECO:0007669"/>
    <property type="project" value="UniProtKB-KW"/>
</dbReference>
<sequence length="354" mass="37245">MTTAPYARPQHSGPLHPGPLQDLPGYDPGAAPLEVGGLQVEFPATRSRPRADVVSGATFRVASGRTLAVVGESGSGKSLTARAVMGLLPHGARVTDGHARLCGVDLLGLPDRQARSLRGRHIAMVFQDALAALNPVVPVGHQIAEVYRVHGCTGRREAFDRAVAMLARVGIPEPAVRAGHYPHQFSGGMRQRVMIAMALALTPRVLIADEPTTALDVTVQAQILGLLKSLKDQHGLSLVLISHDLSVVAGTADRVAVMYGGRVVEEAAADDLYARPAHPYTRALLDAVPRRGHRGRPLAALPGAPPDPARPPGGCPFRPRCSLAQADCAVPPPLETVGPGHLSACHRSQEVSAR</sequence>
<protein>
    <submittedName>
        <fullName evidence="10">ABC transporter ATP-binding protein</fullName>
    </submittedName>
</protein>
<dbReference type="CDD" id="cd03257">
    <property type="entry name" value="ABC_NikE_OppD_transporters"/>
    <property type="match status" value="1"/>
</dbReference>
<dbReference type="InterPro" id="IPR013563">
    <property type="entry name" value="Oligopep_ABC_C"/>
</dbReference>